<protein>
    <submittedName>
        <fullName evidence="1">Uncharacterized protein</fullName>
    </submittedName>
</protein>
<accession>A0A9W9VEW6</accession>
<proteinExistence type="predicted"/>
<evidence type="ECO:0000313" key="2">
    <source>
        <dbReference type="Proteomes" id="UP001147747"/>
    </source>
</evidence>
<reference evidence="1" key="1">
    <citation type="submission" date="2022-12" db="EMBL/GenBank/DDBJ databases">
        <authorList>
            <person name="Petersen C."/>
        </authorList>
    </citation>
    <scope>NUCLEOTIDE SEQUENCE</scope>
    <source>
        <strain evidence="1">IBT 29677</strain>
    </source>
</reference>
<organism evidence="1 2">
    <name type="scientific">Penicillium cosmopolitanum</name>
    <dbReference type="NCBI Taxonomy" id="1131564"/>
    <lineage>
        <taxon>Eukaryota</taxon>
        <taxon>Fungi</taxon>
        <taxon>Dikarya</taxon>
        <taxon>Ascomycota</taxon>
        <taxon>Pezizomycotina</taxon>
        <taxon>Eurotiomycetes</taxon>
        <taxon>Eurotiomycetidae</taxon>
        <taxon>Eurotiales</taxon>
        <taxon>Aspergillaceae</taxon>
        <taxon>Penicillium</taxon>
    </lineage>
</organism>
<dbReference type="Proteomes" id="UP001147747">
    <property type="component" value="Unassembled WGS sequence"/>
</dbReference>
<keyword evidence="2" id="KW-1185">Reference proteome</keyword>
<reference evidence="1" key="2">
    <citation type="journal article" date="2023" name="IMA Fungus">
        <title>Comparative genomic study of the Penicillium genus elucidates a diverse pangenome and 15 lateral gene transfer events.</title>
        <authorList>
            <person name="Petersen C."/>
            <person name="Sorensen T."/>
            <person name="Nielsen M.R."/>
            <person name="Sondergaard T.E."/>
            <person name="Sorensen J.L."/>
            <person name="Fitzpatrick D.A."/>
            <person name="Frisvad J.C."/>
            <person name="Nielsen K.L."/>
        </authorList>
    </citation>
    <scope>NUCLEOTIDE SEQUENCE</scope>
    <source>
        <strain evidence="1">IBT 29677</strain>
    </source>
</reference>
<comment type="caution">
    <text evidence="1">The sequence shown here is derived from an EMBL/GenBank/DDBJ whole genome shotgun (WGS) entry which is preliminary data.</text>
</comment>
<sequence>MSSVPLEKVPEKPFSHVLILNGYEEGDRHRSALSSIAISTDTGRDTGSSVPAGASLWLISV</sequence>
<dbReference type="GeneID" id="81377463"/>
<dbReference type="RefSeq" id="XP_056481990.1">
    <property type="nucleotide sequence ID" value="XM_056638483.1"/>
</dbReference>
<evidence type="ECO:0000313" key="1">
    <source>
        <dbReference type="EMBL" id="KAJ5376960.1"/>
    </source>
</evidence>
<dbReference type="AlphaFoldDB" id="A0A9W9VEW6"/>
<name>A0A9W9VEW6_9EURO</name>
<gene>
    <name evidence="1" type="ORF">N7509_013846</name>
</gene>
<dbReference type="EMBL" id="JAPZBU010000012">
    <property type="protein sequence ID" value="KAJ5376960.1"/>
    <property type="molecule type" value="Genomic_DNA"/>
</dbReference>
<dbReference type="OrthoDB" id="10353913at2759"/>